<gene>
    <name evidence="3" type="ORF">JIN81_13615</name>
</gene>
<feature type="signal peptide" evidence="2">
    <location>
        <begin position="1"/>
        <end position="35"/>
    </location>
</feature>
<sequence length="1609" mass="162255">MKPQKPIKKEGMLVFPRVTRLSLIATAATTLVAHAQLTWDPDQGGSPFGGTGVWDTSTSLWWNGAANVVWDNSGGSEGVFSDAGGTVTLASGAGITVGDLTFDAGLGSPVVVTAQTDNEGVTIAPGGATWALNDNTLTFTNDQTNDTSLSMDPLDNLIVTGTGIFNTGVNPNGADWSVANANLIIDGPITLRGPSNTVGQFSTVSMADGSVFRCERNANQTFANGWVLDSGNVTFNRLWNERLVTYNGVVSGDGGMTIVSGGLGSALFTASNTFKGKVVLNGNMTINGDAALGEVPGAPVADQLTIDGGELRINAATTIAANRGITVGPGNASFVAGSSSALVIDSVVAGTGGVSFSGTGSATMNAANTYEGTTTVDGLTLNFSAESALGTAPLTPVADSLTLRNGALLFPNNTPSLDSNRGITLDNGGGIVASNSPKTYDGTITGTGPFILGRADGFANTLTLGADTHDYTGGTEIRKGRLVLGIDEALPSDTVVTIGATGGSVSKLYLNGKSQTIGGLVNTANNTRQVVNFDTGAAPGAGGPAGTLTIDVADGESYNFGSAFGVNEGQDRGNFNLVKDGLGTQSIGNVRINGTIEVNDGDLQVGGSFIRSADVTVNGGLLAFRTTSNAIEVGNVTINGGIMTLDDSIDAASYTVGALGILSVGDGAGNQGVIGGLNKDITNDGVVLFDRSGNLTYDGVISGSGAVQIDGGLNLTLSGTNTFTGPIDILNGNLILGSPTALPDLGLVTVQPGEVFSVPFDGSTFASSDLPAVSTTVDFVDPTAYLGLELTAGSITLADDLIGAHSLQVNGASADVLTIGTTLSYTGDTRIFQGRVDLTADNQLPAAAEMQIGGAGVAEFNLNGFDQTIAGLPNTTGSTRQINNLSANPSTLTLDVASGENFAYTANILEDGGGVVNLVKNGGGTQSIEKNGFTSYSGSATVNAGELRFRYPSDIDPASQSIVVNSGGTFGISVGGGNEWMTGDIDTLLANATFNAGSILSFRAQGGPDFDLTSDLSGVFGIQKLGTDGIELLGTNSFTGPTLVRGGELSIDAEDRLGPAPGVFAADHLVLDGGTLQATADLTLDDANRGMTVAPAGGGFFTAGFVSEIALPIDGTGELLVTGSNTFGTGLVQLTGLNPFAGTLEISGAPVEVSSADNLPLAANVNLNGTAVLQLAGNLDGGASDFTRSVGTGPGEIQWTGGGGFAAVGADRTIDLGGAGADFEFGVGSFLPSSATALLLGSTSATHTAIFLNGLVLPGSGQYVIRLPDGPAAVEGEVAGLISGSGGLSIRDQGAVILSNDNTYTGPTNVENTSTLLVNGDQTLANGLVTVTSGATLGGTGIIGGGVDVNGGGTLAPGTSVGTLTTADAVFKDNSFFEVEIDSSVPSADKLVVTSGDVTLNTDVTLVLSDVAMSPQSISPGTKLTIIDYTGWGLIGGFAGLADGDVVTVGGNSFELDYDDGETVTLTSIATNAYDQWVANNYPALVGGFGDDDDGDGVSNGFEWYFFDSDPLTAEGLGSPIVGITKTGPDTFTFVHRRPVDRTGLTENYEWSADLATWTPSGDPEGGVTVTLAPISVVADGPDYEVVTIEGTVSPGTAEKIFARLELVN</sequence>
<proteinExistence type="predicted"/>
<dbReference type="InterPro" id="IPR013425">
    <property type="entry name" value="Autotrns_rpt"/>
</dbReference>
<dbReference type="EMBL" id="JAENII010000010">
    <property type="protein sequence ID" value="MBK1828064.1"/>
    <property type="molecule type" value="Genomic_DNA"/>
</dbReference>
<evidence type="ECO:0000256" key="2">
    <source>
        <dbReference type="SAM" id="SignalP"/>
    </source>
</evidence>
<accession>A0A934VF71</accession>
<dbReference type="Pfam" id="PF12951">
    <property type="entry name" value="PATR"/>
    <property type="match status" value="5"/>
</dbReference>
<evidence type="ECO:0000313" key="3">
    <source>
        <dbReference type="EMBL" id="MBK1828064.1"/>
    </source>
</evidence>
<comment type="caution">
    <text evidence="3">The sequence shown here is derived from an EMBL/GenBank/DDBJ whole genome shotgun (WGS) entry which is preliminary data.</text>
</comment>
<feature type="chain" id="PRO_5037542459" description="Autotransporter-associated beta strand repeat protein" evidence="2">
    <location>
        <begin position="36"/>
        <end position="1609"/>
    </location>
</feature>
<organism evidence="3 4">
    <name type="scientific">Haloferula rosea</name>
    <dbReference type="NCBI Taxonomy" id="490093"/>
    <lineage>
        <taxon>Bacteria</taxon>
        <taxon>Pseudomonadati</taxon>
        <taxon>Verrucomicrobiota</taxon>
        <taxon>Verrucomicrobiia</taxon>
        <taxon>Verrucomicrobiales</taxon>
        <taxon>Verrucomicrobiaceae</taxon>
        <taxon>Haloferula</taxon>
    </lineage>
</organism>
<evidence type="ECO:0000313" key="4">
    <source>
        <dbReference type="Proteomes" id="UP000658278"/>
    </source>
</evidence>
<keyword evidence="1 2" id="KW-0732">Signal</keyword>
<evidence type="ECO:0008006" key="5">
    <source>
        <dbReference type="Google" id="ProtNLM"/>
    </source>
</evidence>
<reference evidence="3" key="1">
    <citation type="submission" date="2021-01" db="EMBL/GenBank/DDBJ databases">
        <title>Modified the classification status of verrucomicrobia.</title>
        <authorList>
            <person name="Feng X."/>
        </authorList>
    </citation>
    <scope>NUCLEOTIDE SEQUENCE</scope>
    <source>
        <strain evidence="3">KCTC 22201</strain>
    </source>
</reference>
<dbReference type="InterPro" id="IPR011050">
    <property type="entry name" value="Pectin_lyase_fold/virulence"/>
</dbReference>
<dbReference type="RefSeq" id="WP_200280715.1">
    <property type="nucleotide sequence ID" value="NZ_JAENII010000010.1"/>
</dbReference>
<dbReference type="Proteomes" id="UP000658278">
    <property type="component" value="Unassembled WGS sequence"/>
</dbReference>
<evidence type="ECO:0000256" key="1">
    <source>
        <dbReference type="ARBA" id="ARBA00022729"/>
    </source>
</evidence>
<dbReference type="NCBIfam" id="TIGR02601">
    <property type="entry name" value="autotrns_rpt"/>
    <property type="match status" value="1"/>
</dbReference>
<protein>
    <recommendedName>
        <fullName evidence="5">Autotransporter-associated beta strand repeat protein</fullName>
    </recommendedName>
</protein>
<name>A0A934VF71_9BACT</name>
<dbReference type="SUPFAM" id="SSF51126">
    <property type="entry name" value="Pectin lyase-like"/>
    <property type="match status" value="3"/>
</dbReference>
<keyword evidence="4" id="KW-1185">Reference proteome</keyword>